<keyword evidence="2" id="KW-1185">Reference proteome</keyword>
<reference evidence="2" key="1">
    <citation type="journal article" date="2019" name="Int. J. Syst. Evol. Microbiol.">
        <title>The Global Catalogue of Microorganisms (GCM) 10K type strain sequencing project: providing services to taxonomists for standard genome sequencing and annotation.</title>
        <authorList>
            <consortium name="The Broad Institute Genomics Platform"/>
            <consortium name="The Broad Institute Genome Sequencing Center for Infectious Disease"/>
            <person name="Wu L."/>
            <person name="Ma J."/>
        </authorList>
    </citation>
    <scope>NUCLEOTIDE SEQUENCE [LARGE SCALE GENOMIC DNA]</scope>
    <source>
        <strain evidence="2">CECT 7184</strain>
    </source>
</reference>
<accession>A0ABT8CW84</accession>
<dbReference type="EMBL" id="JAUFQU010000001">
    <property type="protein sequence ID" value="MDN3707304.1"/>
    <property type="molecule type" value="Genomic_DNA"/>
</dbReference>
<comment type="caution">
    <text evidence="1">The sequence shown here is derived from an EMBL/GenBank/DDBJ whole genome shotgun (WGS) entry which is preliminary data.</text>
</comment>
<proteinExistence type="predicted"/>
<evidence type="ECO:0000313" key="2">
    <source>
        <dbReference type="Proteomes" id="UP001242368"/>
    </source>
</evidence>
<organism evidence="1 2">
    <name type="scientific">Paenimyroides ceti</name>
    <dbReference type="NCBI Taxonomy" id="395087"/>
    <lineage>
        <taxon>Bacteria</taxon>
        <taxon>Pseudomonadati</taxon>
        <taxon>Bacteroidota</taxon>
        <taxon>Flavobacteriia</taxon>
        <taxon>Flavobacteriales</taxon>
        <taxon>Flavobacteriaceae</taxon>
        <taxon>Paenimyroides</taxon>
    </lineage>
</organism>
<evidence type="ECO:0000313" key="1">
    <source>
        <dbReference type="EMBL" id="MDN3707304.1"/>
    </source>
</evidence>
<protein>
    <submittedName>
        <fullName evidence="1">Uncharacterized protein</fullName>
    </submittedName>
</protein>
<name>A0ABT8CW84_9FLAO</name>
<sequence>MARSIRPKPLMLICTTRISFYEDSKNLSLPVNTSLFSLAIQPPTAKQFLSLPLCYHALISKTPLSRKSARCGITVTN</sequence>
<dbReference type="Proteomes" id="UP001242368">
    <property type="component" value="Unassembled WGS sequence"/>
</dbReference>
<gene>
    <name evidence="1" type="ORF">QW060_09165</name>
</gene>
<dbReference type="RefSeq" id="WP_290363300.1">
    <property type="nucleotide sequence ID" value="NZ_JAUFQU010000001.1"/>
</dbReference>